<dbReference type="GO" id="GO:0003700">
    <property type="term" value="F:DNA-binding transcription factor activity"/>
    <property type="evidence" value="ECO:0007669"/>
    <property type="project" value="InterPro"/>
</dbReference>
<comment type="caution">
    <text evidence="3">The sequence shown here is derived from an EMBL/GenBank/DDBJ whole genome shotgun (WGS) entry which is preliminary data.</text>
</comment>
<keyword evidence="4" id="KW-1185">Reference proteome</keyword>
<reference evidence="3" key="1">
    <citation type="submission" date="2022-07" db="EMBL/GenBank/DDBJ databases">
        <title>Fungi with potential for degradation of polypropylene.</title>
        <authorList>
            <person name="Gostincar C."/>
        </authorList>
    </citation>
    <scope>NUCLEOTIDE SEQUENCE</scope>
    <source>
        <strain evidence="3">EXF-13308</strain>
    </source>
</reference>
<dbReference type="PANTHER" id="PTHR38116">
    <property type="entry name" value="CHROMOSOME 7, WHOLE GENOME SHOTGUN SEQUENCE"/>
    <property type="match status" value="1"/>
</dbReference>
<dbReference type="Proteomes" id="UP001174694">
    <property type="component" value="Unassembled WGS sequence"/>
</dbReference>
<dbReference type="Pfam" id="PF11905">
    <property type="entry name" value="DUF3425"/>
    <property type="match status" value="1"/>
</dbReference>
<accession>A0AA38RVB6</accession>
<proteinExistence type="predicted"/>
<dbReference type="EMBL" id="JANBVO010000025">
    <property type="protein sequence ID" value="KAJ9141646.1"/>
    <property type="molecule type" value="Genomic_DNA"/>
</dbReference>
<dbReference type="PROSITE" id="PS00036">
    <property type="entry name" value="BZIP_BASIC"/>
    <property type="match status" value="1"/>
</dbReference>
<organism evidence="3 4">
    <name type="scientific">Pleurostoma richardsiae</name>
    <dbReference type="NCBI Taxonomy" id="41990"/>
    <lineage>
        <taxon>Eukaryota</taxon>
        <taxon>Fungi</taxon>
        <taxon>Dikarya</taxon>
        <taxon>Ascomycota</taxon>
        <taxon>Pezizomycotina</taxon>
        <taxon>Sordariomycetes</taxon>
        <taxon>Sordariomycetidae</taxon>
        <taxon>Calosphaeriales</taxon>
        <taxon>Pleurostomataceae</taxon>
        <taxon>Pleurostoma</taxon>
    </lineage>
</organism>
<dbReference type="InterPro" id="IPR021833">
    <property type="entry name" value="DUF3425"/>
</dbReference>
<feature type="region of interest" description="Disordered" evidence="1">
    <location>
        <begin position="1"/>
        <end position="33"/>
    </location>
</feature>
<dbReference type="AlphaFoldDB" id="A0AA38RVB6"/>
<protein>
    <recommendedName>
        <fullName evidence="2">BZIP domain-containing protein</fullName>
    </recommendedName>
</protein>
<evidence type="ECO:0000313" key="3">
    <source>
        <dbReference type="EMBL" id="KAJ9141646.1"/>
    </source>
</evidence>
<gene>
    <name evidence="3" type="ORF">NKR23_g7811</name>
</gene>
<evidence type="ECO:0000313" key="4">
    <source>
        <dbReference type="Proteomes" id="UP001174694"/>
    </source>
</evidence>
<name>A0AA38RVB6_9PEZI</name>
<sequence length="288" mass="32320">MWDHDDNWAGMSSPAERRKRQNRLSQRAYRRRRHAQRCNALISDENREPPSTATIRPVDSACAQACDEELPHRGGLQSDAAHDTLGHLLILSPEAREKAVEFTHQALVNYSLHLHKPSDLPTLARINVLNALANNALALGIPIKDLQSETCTSPFTFQGPEQPGTVDRSLSAPACLRPTALQRIVPHHPWLDVFPIPAMRDNILLGVERGLVDEDELCGDMMSTEDAGGDAPAPIVVWGESWDVRSWELSASFWRKWGWLVQGCPEALEATNFWREKRGEMKISFLLN</sequence>
<dbReference type="InterPro" id="IPR004827">
    <property type="entry name" value="bZIP"/>
</dbReference>
<feature type="compositionally biased region" description="Basic residues" evidence="1">
    <location>
        <begin position="17"/>
        <end position="33"/>
    </location>
</feature>
<feature type="domain" description="BZIP" evidence="2">
    <location>
        <begin position="17"/>
        <end position="32"/>
    </location>
</feature>
<evidence type="ECO:0000256" key="1">
    <source>
        <dbReference type="SAM" id="MobiDB-lite"/>
    </source>
</evidence>
<evidence type="ECO:0000259" key="2">
    <source>
        <dbReference type="PROSITE" id="PS00036"/>
    </source>
</evidence>
<dbReference type="PANTHER" id="PTHR38116:SF1">
    <property type="entry name" value="BZIP DOMAIN-CONTAINING PROTEIN"/>
    <property type="match status" value="1"/>
</dbReference>
<dbReference type="CDD" id="cd14688">
    <property type="entry name" value="bZIP_YAP"/>
    <property type="match status" value="1"/>
</dbReference>